<feature type="transmembrane region" description="Helical" evidence="1">
    <location>
        <begin position="34"/>
        <end position="54"/>
    </location>
</feature>
<accession>A0A5A8DW61</accession>
<dbReference type="Proteomes" id="UP000325113">
    <property type="component" value="Unassembled WGS sequence"/>
</dbReference>
<evidence type="ECO:0000313" key="2">
    <source>
        <dbReference type="EMBL" id="KAA0168904.1"/>
    </source>
</evidence>
<feature type="transmembrane region" description="Helical" evidence="1">
    <location>
        <begin position="235"/>
        <end position="255"/>
    </location>
</feature>
<comment type="caution">
    <text evidence="2">The sequence shown here is derived from an EMBL/GenBank/DDBJ whole genome shotgun (WGS) entry which is preliminary data.</text>
</comment>
<keyword evidence="1" id="KW-0812">Transmembrane</keyword>
<dbReference type="AlphaFoldDB" id="A0A5A8DW61"/>
<evidence type="ECO:0000256" key="1">
    <source>
        <dbReference type="SAM" id="Phobius"/>
    </source>
</evidence>
<sequence>MGAVMTSAARKRRATIALAADLSTSVWGGLTMSLAILSWLAVAVGAVCLLAAAVSTSGKWDALCTLRVAEAFPAGSDPAAAAAWLCPLRLDAESTEQALGFSCDLLLPTTPPTLAGNASNTTLDPSALAIPLQYNDVDGVCFVVAGVMAVLSALLAIGTLPAEAVPSPRGSGSKRPVTIPEAAASICWVVLVVQAVGMACWAGQLLECWGSVWLGVAPSLRDPTLVSELQCGSGWTTALAVCILLWGALPVPLACAGAAVRWPGMRNLVCDARGHVAVRLLGSSMIGASLLVFSMALPEYNSDTFVAGLFLTLFFAILGLGARLLHLLFERSQTPFDGERLLRHFQVPTGLRGSVTTDVAKDALAVVQARLR</sequence>
<name>A0A5A8DW61_CAFRO</name>
<dbReference type="EMBL" id="VLTM01000001">
    <property type="protein sequence ID" value="KAA0168904.1"/>
    <property type="molecule type" value="Genomic_DNA"/>
</dbReference>
<gene>
    <name evidence="2" type="ORF">FNF31_00065</name>
</gene>
<feature type="transmembrane region" description="Helical" evidence="1">
    <location>
        <begin position="304"/>
        <end position="325"/>
    </location>
</feature>
<evidence type="ECO:0008006" key="4">
    <source>
        <dbReference type="Google" id="ProtNLM"/>
    </source>
</evidence>
<keyword evidence="1" id="KW-1133">Transmembrane helix</keyword>
<feature type="transmembrane region" description="Helical" evidence="1">
    <location>
        <begin position="276"/>
        <end position="298"/>
    </location>
</feature>
<feature type="transmembrane region" description="Helical" evidence="1">
    <location>
        <begin position="182"/>
        <end position="204"/>
    </location>
</feature>
<protein>
    <recommendedName>
        <fullName evidence="4">Transmembrane protein</fullName>
    </recommendedName>
</protein>
<reference evidence="2 3" key="1">
    <citation type="submission" date="2019-07" db="EMBL/GenBank/DDBJ databases">
        <title>Genomes of Cafeteria roenbergensis.</title>
        <authorList>
            <person name="Fischer M.G."/>
            <person name="Hackl T."/>
            <person name="Roman M."/>
        </authorList>
    </citation>
    <scope>NUCLEOTIDE SEQUENCE [LARGE SCALE GENOMIC DNA]</scope>
    <source>
        <strain evidence="2 3">Cflag</strain>
    </source>
</reference>
<keyword evidence="1" id="KW-0472">Membrane</keyword>
<feature type="transmembrane region" description="Helical" evidence="1">
    <location>
        <begin position="142"/>
        <end position="162"/>
    </location>
</feature>
<organism evidence="2 3">
    <name type="scientific">Cafeteria roenbergensis</name>
    <name type="common">Marine flagellate</name>
    <dbReference type="NCBI Taxonomy" id="33653"/>
    <lineage>
        <taxon>Eukaryota</taxon>
        <taxon>Sar</taxon>
        <taxon>Stramenopiles</taxon>
        <taxon>Bigyra</taxon>
        <taxon>Opalozoa</taxon>
        <taxon>Bicosoecida</taxon>
        <taxon>Cafeteriaceae</taxon>
        <taxon>Cafeteria</taxon>
    </lineage>
</organism>
<evidence type="ECO:0000313" key="3">
    <source>
        <dbReference type="Proteomes" id="UP000325113"/>
    </source>
</evidence>
<proteinExistence type="predicted"/>